<dbReference type="Proteomes" id="UP000887579">
    <property type="component" value="Unplaced"/>
</dbReference>
<organism evidence="1 2">
    <name type="scientific">Panagrolaimus sp. ES5</name>
    <dbReference type="NCBI Taxonomy" id="591445"/>
    <lineage>
        <taxon>Eukaryota</taxon>
        <taxon>Metazoa</taxon>
        <taxon>Ecdysozoa</taxon>
        <taxon>Nematoda</taxon>
        <taxon>Chromadorea</taxon>
        <taxon>Rhabditida</taxon>
        <taxon>Tylenchina</taxon>
        <taxon>Panagrolaimomorpha</taxon>
        <taxon>Panagrolaimoidea</taxon>
        <taxon>Panagrolaimidae</taxon>
        <taxon>Panagrolaimus</taxon>
    </lineage>
</organism>
<name>A0AC34F7L4_9BILA</name>
<protein>
    <submittedName>
        <fullName evidence="2">Alcohol dehydrogenase-like N-terminal domain-containing protein</fullName>
    </submittedName>
</protein>
<evidence type="ECO:0000313" key="2">
    <source>
        <dbReference type="WBParaSite" id="ES5_v2.g12695.t1"/>
    </source>
</evidence>
<evidence type="ECO:0000313" key="1">
    <source>
        <dbReference type="Proteomes" id="UP000887579"/>
    </source>
</evidence>
<accession>A0AC34F7L4</accession>
<sequence>MSDTIETIKTAITELVFTDNQSDNVAQCDTVIPAEPQKWSTEKKMHCLIWNGKSDIQYVEHPRPIILDPRDVILRITATTISESDLHLYNGIVQGMKAGDIPGGEFMGIVEEIGEDVKKIKKGQRVIASFSFACGECRFCKEEEYALCDETNPCKILDENEQLSDIQHLTGPAPGGQSEYVRVGIADINCFSIPDKISDEKALFLTDVIPTTWHATVMGRVKKGDTVGIWGLGPAGLICAKWCQIIGAKMIIGIDNIPERLNLAKAELGIEVINFQSENVCTAIKNRLQILSGLDVGILTGGFDSSES</sequence>
<reference evidence="2" key="1">
    <citation type="submission" date="2022-11" db="UniProtKB">
        <authorList>
            <consortium name="WormBaseParasite"/>
        </authorList>
    </citation>
    <scope>IDENTIFICATION</scope>
</reference>
<dbReference type="WBParaSite" id="ES5_v2.g12695.t1">
    <property type="protein sequence ID" value="ES5_v2.g12695.t1"/>
    <property type="gene ID" value="ES5_v2.g12695"/>
</dbReference>
<proteinExistence type="predicted"/>